<dbReference type="EMBL" id="FOQH01000008">
    <property type="protein sequence ID" value="SFI59899.1"/>
    <property type="molecule type" value="Genomic_DNA"/>
</dbReference>
<evidence type="ECO:0000313" key="1">
    <source>
        <dbReference type="EMBL" id="SFI59899.1"/>
    </source>
</evidence>
<proteinExistence type="predicted"/>
<organism evidence="1 2">
    <name type="scientific">Albimonas pacifica</name>
    <dbReference type="NCBI Taxonomy" id="1114924"/>
    <lineage>
        <taxon>Bacteria</taxon>
        <taxon>Pseudomonadati</taxon>
        <taxon>Pseudomonadota</taxon>
        <taxon>Alphaproteobacteria</taxon>
        <taxon>Rhodobacterales</taxon>
        <taxon>Paracoccaceae</taxon>
        <taxon>Albimonas</taxon>
    </lineage>
</organism>
<evidence type="ECO:0000313" key="2">
    <source>
        <dbReference type="Proteomes" id="UP000199377"/>
    </source>
</evidence>
<dbReference type="STRING" id="1114924.SAMN05216258_10817"/>
<reference evidence="1 2" key="1">
    <citation type="submission" date="2016-10" db="EMBL/GenBank/DDBJ databases">
        <authorList>
            <person name="de Groot N.N."/>
        </authorList>
    </citation>
    <scope>NUCLEOTIDE SEQUENCE [LARGE SCALE GENOMIC DNA]</scope>
    <source>
        <strain evidence="1 2">CGMCC 1.11030</strain>
    </source>
</reference>
<dbReference type="RefSeq" id="WP_092861582.1">
    <property type="nucleotide sequence ID" value="NZ_FOQH01000008.1"/>
</dbReference>
<dbReference type="Proteomes" id="UP000199377">
    <property type="component" value="Unassembled WGS sequence"/>
</dbReference>
<accession>A0A1I3JI28</accession>
<dbReference type="AlphaFoldDB" id="A0A1I3JI28"/>
<keyword evidence="2" id="KW-1185">Reference proteome</keyword>
<protein>
    <submittedName>
        <fullName evidence="1">Uncharacterized protein</fullName>
    </submittedName>
</protein>
<sequence length="87" mass="9725">MNTHLLERCHAALCDQLGQLLARQDQIRAEHQMMAASGVYALPTELDAAPQLQRLRRLILDVEAELGRRPPGTDPWIGSVIDDRRAA</sequence>
<gene>
    <name evidence="1" type="ORF">SAMN05216258_10817</name>
</gene>
<name>A0A1I3JI28_9RHOB</name>